<protein>
    <recommendedName>
        <fullName evidence="2">C2H2-type domain-containing protein</fullName>
    </recommendedName>
</protein>
<name>A0AAW0RAN5_9PEZI</name>
<evidence type="ECO:0000256" key="1">
    <source>
        <dbReference type="SAM" id="MobiDB-lite"/>
    </source>
</evidence>
<dbReference type="Proteomes" id="UP001392437">
    <property type="component" value="Unassembled WGS sequence"/>
</dbReference>
<feature type="domain" description="C2H2-type" evidence="2">
    <location>
        <begin position="394"/>
        <end position="422"/>
    </location>
</feature>
<dbReference type="InterPro" id="IPR013087">
    <property type="entry name" value="Znf_C2H2_type"/>
</dbReference>
<dbReference type="InterPro" id="IPR027417">
    <property type="entry name" value="P-loop_NTPase"/>
</dbReference>
<dbReference type="PANTHER" id="PTHR35391:SF5">
    <property type="entry name" value="DUF6590 DOMAIN-CONTAINING PROTEIN"/>
    <property type="match status" value="1"/>
</dbReference>
<feature type="region of interest" description="Disordered" evidence="1">
    <location>
        <begin position="864"/>
        <end position="891"/>
    </location>
</feature>
<dbReference type="AlphaFoldDB" id="A0AAW0RAN5"/>
<feature type="domain" description="C2H2-type" evidence="2">
    <location>
        <begin position="427"/>
        <end position="458"/>
    </location>
</feature>
<evidence type="ECO:0000313" key="3">
    <source>
        <dbReference type="EMBL" id="KAK8131982.1"/>
    </source>
</evidence>
<comment type="caution">
    <text evidence="3">The sequence shown here is derived from an EMBL/GenBank/DDBJ whole genome shotgun (WGS) entry which is preliminary data.</text>
</comment>
<dbReference type="EMBL" id="JAQQWP010000001">
    <property type="protein sequence ID" value="KAK8131982.1"/>
    <property type="molecule type" value="Genomic_DNA"/>
</dbReference>
<dbReference type="Gene3D" id="3.40.50.300">
    <property type="entry name" value="P-loop containing nucleotide triphosphate hydrolases"/>
    <property type="match status" value="1"/>
</dbReference>
<feature type="compositionally biased region" description="Polar residues" evidence="1">
    <location>
        <begin position="283"/>
        <end position="309"/>
    </location>
</feature>
<accession>A0AAW0RAN5</accession>
<organism evidence="3 4">
    <name type="scientific">Apiospora kogelbergensis</name>
    <dbReference type="NCBI Taxonomy" id="1337665"/>
    <lineage>
        <taxon>Eukaryota</taxon>
        <taxon>Fungi</taxon>
        <taxon>Dikarya</taxon>
        <taxon>Ascomycota</taxon>
        <taxon>Pezizomycotina</taxon>
        <taxon>Sordariomycetes</taxon>
        <taxon>Xylariomycetidae</taxon>
        <taxon>Amphisphaeriales</taxon>
        <taxon>Apiosporaceae</taxon>
        <taxon>Apiospora</taxon>
    </lineage>
</organism>
<proteinExistence type="predicted"/>
<feature type="domain" description="C2H2-type" evidence="2">
    <location>
        <begin position="482"/>
        <end position="505"/>
    </location>
</feature>
<dbReference type="SMART" id="SM00355">
    <property type="entry name" value="ZnF_C2H2"/>
    <property type="match status" value="3"/>
</dbReference>
<keyword evidence="4" id="KW-1185">Reference proteome</keyword>
<feature type="region of interest" description="Disordered" evidence="1">
    <location>
        <begin position="247"/>
        <end position="309"/>
    </location>
</feature>
<feature type="compositionally biased region" description="Basic and acidic residues" evidence="1">
    <location>
        <begin position="876"/>
        <end position="891"/>
    </location>
</feature>
<sequence length="891" mass="100251">MEITGLTRPESIRSRTQACHLLFSQCLSETTTRCAEWPAEWLQMRQAEFNLWAYGLQALGTSKASLDHRVRDRNDVRHIILGLLSALCQDLRHFIRIDAEIIGGRDNIVPPQIDRDLDEGFNFLDASDSDSDVDSHPSETEDSIFGLHKFSIRLTIEQLARFSSMMRRSGTKFRFNRADSRLVESDHLEFQEELSTSILLRSLRIDSRSSFASMVLESDAFEQLTIVQKRLVRGNIFRRNRIMYATKSMPTSKQNTTKGDNEKLEPLEAGGGSGSPGNNTTGITPQRQQSTPQDSQAERQSTPSLADTQMTRLTAITATEIGPHFKADLSMLKSSPSIATEVTKTGYSQDYPRCPNPITDEFIKCPYCADMLPVGYKKNVTRWKGHVAQDILPYMCVYEDCRTPEEMYLTSDDLHKHVQDHHSILHWVCSQCSRNPDRRQFSTFNTISEWQDHFQDTHEDLVPGNGLASLAKFSEARVLQPTSCPLCTFSTGGAQTTLDQHIIQHIHAFALRSLPWGTKEDDAEYVASSVTSETDRNISFDDNSVPFFRPTGDVLVKELEDSGNILHLFLDRPKFDFSIFCREMDSNSRSDVFFRFEILALSMLDEVKAELDAATDDIDKYVKYVNTDHSPDRQPMCFDIPLLSGPAPSPTASIGNIILNDGNFMLIFSGPTMSAKTRNASHYAQSLFRENPYLNIFWVDVQGSDLSRATRIDRFDQVFGEVGLQILGMDDLLSVLGVADRGAAFVEAMLHSMNSKSKSRWLVILDGVNTRLDVFFSGVRLPATAVRGMLILTTREDEVSTPTSCTWIDTRLQTQRSPYDSLEADNSIDNILLPGDTVPKYDGRPGLVSLTDLPRLVNINLIRPTPPSSPTLEQQQAHDLEDSSMRVDDLT</sequence>
<dbReference type="PANTHER" id="PTHR35391">
    <property type="entry name" value="C2H2-TYPE DOMAIN-CONTAINING PROTEIN-RELATED"/>
    <property type="match status" value="1"/>
</dbReference>
<gene>
    <name evidence="3" type="ORF">PG999_000155</name>
</gene>
<reference evidence="3 4" key="1">
    <citation type="submission" date="2023-01" db="EMBL/GenBank/DDBJ databases">
        <title>Analysis of 21 Apiospora genomes using comparative genomics revels a genus with tremendous synthesis potential of carbohydrate active enzymes and secondary metabolites.</title>
        <authorList>
            <person name="Sorensen T."/>
        </authorList>
    </citation>
    <scope>NUCLEOTIDE SEQUENCE [LARGE SCALE GENOMIC DNA]</scope>
    <source>
        <strain evidence="3 4">CBS 117206</strain>
    </source>
</reference>
<evidence type="ECO:0000313" key="4">
    <source>
        <dbReference type="Proteomes" id="UP001392437"/>
    </source>
</evidence>
<evidence type="ECO:0000259" key="2">
    <source>
        <dbReference type="SMART" id="SM00355"/>
    </source>
</evidence>
<feature type="compositionally biased region" description="Polar residues" evidence="1">
    <location>
        <begin position="248"/>
        <end position="258"/>
    </location>
</feature>